<sequence>MNMGEAESRNSTFATVGANSEDRVNAIECVPGQPYCGQTAPSSAEAPLQDSVTQEDAEKEPSAVETKKQLCPYAAVRECRYGENCACLHGDACEKCRLQVLQPLDAAQRSQHIKSCIEAHKKDMELSFVVQHSKDMVGGICKEVVYKKANPRERHFRILSNCCLKCIRKWRSAKQLESKIIKSCPECLITSNFVIPSEYWVEEKEEKQKLLQKYKEAMSNKKSHRTESGNIKQISGPTKEPLWKLMEEPENSNPFDDKEEVVTFELAKMSLMLLAAGGDNDLTDSEDEWDSFHDELEDFYDLDV</sequence>
<evidence type="ECO:0000256" key="9">
    <source>
        <dbReference type="PROSITE-ProRule" id="PRU00723"/>
    </source>
</evidence>
<evidence type="ECO:0000259" key="11">
    <source>
        <dbReference type="PROSITE" id="PS50103"/>
    </source>
</evidence>
<keyword evidence="4 9" id="KW-0479">Metal-binding</keyword>
<keyword evidence="8 9" id="KW-0862">Zinc</keyword>
<feature type="region of interest" description="Disordered" evidence="10">
    <location>
        <begin position="38"/>
        <end position="61"/>
    </location>
</feature>
<evidence type="ECO:0000256" key="3">
    <source>
        <dbReference type="ARBA" id="ARBA00022679"/>
    </source>
</evidence>
<organism evidence="12 13">
    <name type="scientific">Bos mutus</name>
    <name type="common">wild yak</name>
    <dbReference type="NCBI Taxonomy" id="72004"/>
    <lineage>
        <taxon>Eukaryota</taxon>
        <taxon>Metazoa</taxon>
        <taxon>Chordata</taxon>
        <taxon>Craniata</taxon>
        <taxon>Vertebrata</taxon>
        <taxon>Euteleostomi</taxon>
        <taxon>Mammalia</taxon>
        <taxon>Eutheria</taxon>
        <taxon>Laurasiatheria</taxon>
        <taxon>Artiodactyla</taxon>
        <taxon>Ruminantia</taxon>
        <taxon>Pecora</taxon>
        <taxon>Bovidae</taxon>
        <taxon>Bovinae</taxon>
        <taxon>Bos</taxon>
    </lineage>
</organism>
<dbReference type="PROSITE" id="PS50103">
    <property type="entry name" value="ZF_C3H1"/>
    <property type="match status" value="1"/>
</dbReference>
<keyword evidence="3" id="KW-0808">Transferase</keyword>
<gene>
    <name evidence="12" type="ORF">E5288_WYG019320</name>
</gene>
<keyword evidence="13" id="KW-1185">Reference proteome</keyword>
<evidence type="ECO:0000256" key="1">
    <source>
        <dbReference type="ARBA" id="ARBA00000900"/>
    </source>
</evidence>
<dbReference type="AlphaFoldDB" id="A0A6B0R9D6"/>
<dbReference type="PANTHER" id="PTHR11224">
    <property type="entry name" value="MAKORIN-RELATED"/>
    <property type="match status" value="1"/>
</dbReference>
<evidence type="ECO:0000256" key="10">
    <source>
        <dbReference type="SAM" id="MobiDB-lite"/>
    </source>
</evidence>
<comment type="caution">
    <text evidence="12">The sequence shown here is derived from an EMBL/GenBank/DDBJ whole genome shotgun (WGS) entry which is preliminary data.</text>
</comment>
<dbReference type="GO" id="GO:0000209">
    <property type="term" value="P:protein polyubiquitination"/>
    <property type="evidence" value="ECO:0007669"/>
    <property type="project" value="InterPro"/>
</dbReference>
<dbReference type="GO" id="GO:0008270">
    <property type="term" value="F:zinc ion binding"/>
    <property type="evidence" value="ECO:0007669"/>
    <property type="project" value="UniProtKB-KW"/>
</dbReference>
<comment type="catalytic activity">
    <reaction evidence="1">
        <text>S-ubiquitinyl-[E2 ubiquitin-conjugating enzyme]-L-cysteine + [acceptor protein]-L-lysine = [E2 ubiquitin-conjugating enzyme]-L-cysteine + N(6)-ubiquitinyl-[acceptor protein]-L-lysine.</text>
        <dbReference type="EC" id="2.3.2.27"/>
    </reaction>
</comment>
<dbReference type="Pfam" id="PF15815">
    <property type="entry name" value="MKRN1_C"/>
    <property type="match status" value="1"/>
</dbReference>
<dbReference type="Proteomes" id="UP000322234">
    <property type="component" value="Unassembled WGS sequence"/>
</dbReference>
<feature type="domain" description="C3H1-type" evidence="11">
    <location>
        <begin position="65"/>
        <end position="92"/>
    </location>
</feature>
<evidence type="ECO:0000256" key="8">
    <source>
        <dbReference type="ARBA" id="ARBA00022833"/>
    </source>
</evidence>
<reference evidence="12" key="1">
    <citation type="submission" date="2019-10" db="EMBL/GenBank/DDBJ databases">
        <title>The sequence and de novo assembly of the wild yak genome.</title>
        <authorList>
            <person name="Liu Y."/>
        </authorList>
    </citation>
    <scope>NUCLEOTIDE SEQUENCE [LARGE SCALE GENOMIC DNA]</scope>
    <source>
        <strain evidence="12">WY2019</strain>
    </source>
</reference>
<keyword evidence="7" id="KW-0833">Ubl conjugation pathway</keyword>
<keyword evidence="6 9" id="KW-0863">Zinc-finger</keyword>
<dbReference type="InterPro" id="IPR045072">
    <property type="entry name" value="MKRN-like"/>
</dbReference>
<evidence type="ECO:0000256" key="4">
    <source>
        <dbReference type="ARBA" id="ARBA00022723"/>
    </source>
</evidence>
<dbReference type="EMBL" id="VBQZ03000035">
    <property type="protein sequence ID" value="MXQ86839.1"/>
    <property type="molecule type" value="Genomic_DNA"/>
</dbReference>
<keyword evidence="5" id="KW-0677">Repeat</keyword>
<evidence type="ECO:0000256" key="6">
    <source>
        <dbReference type="ARBA" id="ARBA00022771"/>
    </source>
</evidence>
<proteinExistence type="predicted"/>
<dbReference type="FunFam" id="3.30.40.10:FF:000117">
    <property type="entry name" value="Probable E3 ubiquitin-protein ligase makorin-1"/>
    <property type="match status" value="1"/>
</dbReference>
<evidence type="ECO:0000256" key="5">
    <source>
        <dbReference type="ARBA" id="ARBA00022737"/>
    </source>
</evidence>
<feature type="zinc finger region" description="C3H1-type" evidence="9">
    <location>
        <begin position="65"/>
        <end position="92"/>
    </location>
</feature>
<name>A0A6B0R9D6_9CETA</name>
<protein>
    <recommendedName>
        <fullName evidence="2">RING-type E3 ubiquitin transferase</fullName>
        <ecNumber evidence="2">2.3.2.27</ecNumber>
    </recommendedName>
</protein>
<accession>A0A6B0R9D6</accession>
<evidence type="ECO:0000313" key="13">
    <source>
        <dbReference type="Proteomes" id="UP000322234"/>
    </source>
</evidence>
<dbReference type="PANTHER" id="PTHR11224:SF37">
    <property type="entry name" value="E3 UBIQUITIN-PROTEIN LIGASE MAKORIN-1"/>
    <property type="match status" value="1"/>
</dbReference>
<dbReference type="InterPro" id="IPR031644">
    <property type="entry name" value="MKRN1_C"/>
</dbReference>
<dbReference type="EC" id="2.3.2.27" evidence="2"/>
<dbReference type="GO" id="GO:0061630">
    <property type="term" value="F:ubiquitin protein ligase activity"/>
    <property type="evidence" value="ECO:0007669"/>
    <property type="project" value="UniProtKB-EC"/>
</dbReference>
<evidence type="ECO:0000313" key="12">
    <source>
        <dbReference type="EMBL" id="MXQ86839.1"/>
    </source>
</evidence>
<evidence type="ECO:0000256" key="2">
    <source>
        <dbReference type="ARBA" id="ARBA00012483"/>
    </source>
</evidence>
<evidence type="ECO:0000256" key="7">
    <source>
        <dbReference type="ARBA" id="ARBA00022786"/>
    </source>
</evidence>
<dbReference type="InterPro" id="IPR000571">
    <property type="entry name" value="Znf_CCCH"/>
</dbReference>